<evidence type="ECO:0000256" key="2">
    <source>
        <dbReference type="ARBA" id="ARBA00009399"/>
    </source>
</evidence>
<sequence>MNGTIGPWAQYRALLAQFFRYALTGGLASFVHLGLYWSLAELAGVAPMVSNLLGFSAAVVVGYVIHSHWSFRGHGRRGNLARTGGRFIAVSLVGLALNSFWVWLFVERLGGPTWWPMPFMVTATPLLVFWLNRRWVFA</sequence>
<dbReference type="GO" id="GO:0005886">
    <property type="term" value="C:plasma membrane"/>
    <property type="evidence" value="ECO:0007669"/>
    <property type="project" value="TreeGrafter"/>
</dbReference>
<feature type="domain" description="GtrA/DPMS transmembrane" evidence="7">
    <location>
        <begin position="20"/>
        <end position="137"/>
    </location>
</feature>
<organism evidence="8 9">
    <name type="scientific">Edaphosphingomonas haloaromaticamans</name>
    <dbReference type="NCBI Taxonomy" id="653954"/>
    <lineage>
        <taxon>Bacteria</taxon>
        <taxon>Pseudomonadati</taxon>
        <taxon>Pseudomonadota</taxon>
        <taxon>Alphaproteobacteria</taxon>
        <taxon>Sphingomonadales</taxon>
        <taxon>Rhizorhabdaceae</taxon>
        <taxon>Edaphosphingomonas</taxon>
    </lineage>
</organism>
<evidence type="ECO:0000256" key="5">
    <source>
        <dbReference type="ARBA" id="ARBA00023136"/>
    </source>
</evidence>
<keyword evidence="5 6" id="KW-0472">Membrane</keyword>
<dbReference type="OrthoDB" id="8454931at2"/>
<keyword evidence="9" id="KW-1185">Reference proteome</keyword>
<dbReference type="PANTHER" id="PTHR38459:SF1">
    <property type="entry name" value="PROPHAGE BACTOPRENOL-LINKED GLUCOSE TRANSLOCASE HOMOLOG"/>
    <property type="match status" value="1"/>
</dbReference>
<feature type="transmembrane region" description="Helical" evidence="6">
    <location>
        <begin position="45"/>
        <end position="66"/>
    </location>
</feature>
<evidence type="ECO:0000256" key="1">
    <source>
        <dbReference type="ARBA" id="ARBA00004141"/>
    </source>
</evidence>
<evidence type="ECO:0000313" key="9">
    <source>
        <dbReference type="Proteomes" id="UP000179467"/>
    </source>
</evidence>
<comment type="similarity">
    <text evidence="2">Belongs to the GtrA family.</text>
</comment>
<reference evidence="8 9" key="1">
    <citation type="submission" date="2016-09" db="EMBL/GenBank/DDBJ databases">
        <title>Metabolic pathway, cell adaptation mechanisms and a novel monoxygenase revealed through proteogenomic-transcription analysis of a Sphingomonas haloaromaticamans strain degrading the fungicide ortho-phenylphenol.</title>
        <authorList>
            <person name="Perruchon C."/>
            <person name="Papadopoulou E.S."/>
            <person name="Rousidou C."/>
            <person name="Vasileiadis S."/>
            <person name="Tanou G."/>
            <person name="Amoutzias G."/>
            <person name="Molassiotis A."/>
            <person name="Karpouzas D.G."/>
        </authorList>
    </citation>
    <scope>NUCLEOTIDE SEQUENCE [LARGE SCALE GENOMIC DNA]</scope>
    <source>
        <strain evidence="8 9">P3</strain>
    </source>
</reference>
<keyword evidence="3 6" id="KW-0812">Transmembrane</keyword>
<protein>
    <submittedName>
        <fullName evidence="8">GtrA-like protein</fullName>
    </submittedName>
</protein>
<comment type="caution">
    <text evidence="8">The sequence shown here is derived from an EMBL/GenBank/DDBJ whole genome shotgun (WGS) entry which is preliminary data.</text>
</comment>
<evidence type="ECO:0000256" key="3">
    <source>
        <dbReference type="ARBA" id="ARBA00022692"/>
    </source>
</evidence>
<dbReference type="InterPro" id="IPR051401">
    <property type="entry name" value="GtrA_CellWall_Glycosyl"/>
</dbReference>
<dbReference type="RefSeq" id="WP_015458386.1">
    <property type="nucleotide sequence ID" value="NZ_MIPT01000001.1"/>
</dbReference>
<dbReference type="GO" id="GO:0000271">
    <property type="term" value="P:polysaccharide biosynthetic process"/>
    <property type="evidence" value="ECO:0007669"/>
    <property type="project" value="InterPro"/>
</dbReference>
<dbReference type="EMBL" id="MIPT01000001">
    <property type="protein sequence ID" value="OHT22017.1"/>
    <property type="molecule type" value="Genomic_DNA"/>
</dbReference>
<dbReference type="InterPro" id="IPR007267">
    <property type="entry name" value="GtrA_DPMS_TM"/>
</dbReference>
<dbReference type="Pfam" id="PF04138">
    <property type="entry name" value="GtrA_DPMS_TM"/>
    <property type="match status" value="1"/>
</dbReference>
<accession>A0A1S1HIW0</accession>
<evidence type="ECO:0000259" key="7">
    <source>
        <dbReference type="Pfam" id="PF04138"/>
    </source>
</evidence>
<dbReference type="Proteomes" id="UP000179467">
    <property type="component" value="Unassembled WGS sequence"/>
</dbReference>
<feature type="transmembrane region" description="Helical" evidence="6">
    <location>
        <begin position="112"/>
        <end position="131"/>
    </location>
</feature>
<comment type="subcellular location">
    <subcellularLocation>
        <location evidence="1">Membrane</location>
        <topology evidence="1">Multi-pass membrane protein</topology>
    </subcellularLocation>
</comment>
<gene>
    <name evidence="8" type="ORF">BHE75_04032</name>
</gene>
<dbReference type="PANTHER" id="PTHR38459">
    <property type="entry name" value="PROPHAGE BACTOPRENOL-LINKED GLUCOSE TRANSLOCASE HOMOLOG"/>
    <property type="match status" value="1"/>
</dbReference>
<evidence type="ECO:0000256" key="6">
    <source>
        <dbReference type="SAM" id="Phobius"/>
    </source>
</evidence>
<name>A0A1S1HIW0_9SPHN</name>
<dbReference type="AlphaFoldDB" id="A0A1S1HIW0"/>
<proteinExistence type="inferred from homology"/>
<keyword evidence="4 6" id="KW-1133">Transmembrane helix</keyword>
<feature type="transmembrane region" description="Helical" evidence="6">
    <location>
        <begin position="21"/>
        <end position="39"/>
    </location>
</feature>
<evidence type="ECO:0000313" key="8">
    <source>
        <dbReference type="EMBL" id="OHT22017.1"/>
    </source>
</evidence>
<evidence type="ECO:0000256" key="4">
    <source>
        <dbReference type="ARBA" id="ARBA00022989"/>
    </source>
</evidence>
<feature type="transmembrane region" description="Helical" evidence="6">
    <location>
        <begin position="87"/>
        <end position="106"/>
    </location>
</feature>